<protein>
    <submittedName>
        <fullName evidence="6">Sec-independent protein translocase</fullName>
    </submittedName>
</protein>
<feature type="transmembrane region" description="Helical" evidence="5">
    <location>
        <begin position="17"/>
        <end position="41"/>
    </location>
</feature>
<keyword evidence="3 5" id="KW-1133">Transmembrane helix</keyword>
<reference evidence="6" key="1">
    <citation type="journal article" date="2020" name="Phytotaxa">
        <title>Sarcopeltis gen. nov. (Gigartinaceae, Rhodophyta), with S. skottsbergii comb. nov. from southern South America and S. antarctica sp. nov. from the Antarctic Peninsula.</title>
        <authorList>
            <person name="Hughey J.R."/>
            <person name="Leister G.L."/>
            <person name="Gabrielson P.W."/>
            <person name="Hommersand M.H."/>
        </authorList>
    </citation>
    <scope>NUCLEOTIDE SEQUENCE</scope>
</reference>
<feature type="transmembrane region" description="Helical" evidence="5">
    <location>
        <begin position="101"/>
        <end position="124"/>
    </location>
</feature>
<keyword evidence="6" id="KW-0496">Mitochondrion</keyword>
<keyword evidence="2 5" id="KW-0812">Transmembrane</keyword>
<geneLocation type="mitochondrion" evidence="6"/>
<name>A0A7M1VID6_SARSK</name>
<keyword evidence="4 5" id="KW-0472">Membrane</keyword>
<dbReference type="AlphaFoldDB" id="A0A7M1VID6"/>
<dbReference type="InterPro" id="IPR002033">
    <property type="entry name" value="TatC"/>
</dbReference>
<organism evidence="6">
    <name type="scientific">Sarcopeltis skottsbergii</name>
    <name type="common">Red alga</name>
    <name type="synonym">Gigartina skottsbergii</name>
    <dbReference type="NCBI Taxonomy" id="2765380"/>
    <lineage>
        <taxon>Eukaryota</taxon>
        <taxon>Rhodophyta</taxon>
        <taxon>Florideophyceae</taxon>
        <taxon>Rhodymeniophycidae</taxon>
        <taxon>Gigartinales</taxon>
        <taxon>Gigartinaceae</taxon>
        <taxon>Sarcopeltis</taxon>
    </lineage>
</organism>
<feature type="transmembrane region" description="Helical" evidence="5">
    <location>
        <begin position="162"/>
        <end position="183"/>
    </location>
</feature>
<feature type="transmembrane region" description="Helical" evidence="5">
    <location>
        <begin position="65"/>
        <end position="89"/>
    </location>
</feature>
<feature type="transmembrane region" description="Helical" evidence="5">
    <location>
        <begin position="195"/>
        <end position="212"/>
    </location>
</feature>
<evidence type="ECO:0000256" key="1">
    <source>
        <dbReference type="ARBA" id="ARBA00004141"/>
    </source>
</evidence>
<sequence length="246" mass="30565">MRNSLFYFYSIEVVYRYFYIVISFIFCVIIAFLHVQILLLVETYPFLQFSSKKFLVTQTTDLFDVVWILIFSTSLLFVFPLFFYQIVLFSKNSWYEYQTYFIYKLLLFSLLTYIFSLILCYFYFLPALLDFLSQWEIKQSASILNVEIEFRILNYINWILSFRYIFCFLFYIILFFFFFFHFLLELNVKYNLLKFHRNLFIFLNTFFLFFVVPSDILLQFFIIFFSFIFYEILFFILCYKCNSIRF</sequence>
<proteinExistence type="predicted"/>
<accession>A0A7M1VID6</accession>
<evidence type="ECO:0000256" key="5">
    <source>
        <dbReference type="SAM" id="Phobius"/>
    </source>
</evidence>
<evidence type="ECO:0000256" key="4">
    <source>
        <dbReference type="ARBA" id="ARBA00023136"/>
    </source>
</evidence>
<evidence type="ECO:0000313" key="6">
    <source>
        <dbReference type="EMBL" id="QOS04477.1"/>
    </source>
</evidence>
<comment type="subcellular location">
    <subcellularLocation>
        <location evidence="1">Membrane</location>
        <topology evidence="1">Multi-pass membrane protein</topology>
    </subcellularLocation>
</comment>
<evidence type="ECO:0000256" key="3">
    <source>
        <dbReference type="ARBA" id="ARBA00022989"/>
    </source>
</evidence>
<dbReference type="RefSeq" id="YP_010027356.1">
    <property type="nucleotide sequence ID" value="NC_053772.1"/>
</dbReference>
<evidence type="ECO:0000256" key="2">
    <source>
        <dbReference type="ARBA" id="ARBA00022692"/>
    </source>
</evidence>
<dbReference type="EMBL" id="MT032181">
    <property type="protein sequence ID" value="QOS04477.1"/>
    <property type="molecule type" value="Genomic_DNA"/>
</dbReference>
<feature type="transmembrane region" description="Helical" evidence="5">
    <location>
        <begin position="218"/>
        <end position="239"/>
    </location>
</feature>
<dbReference type="GeneID" id="63369389"/>
<dbReference type="Pfam" id="PF00902">
    <property type="entry name" value="TatC"/>
    <property type="match status" value="1"/>
</dbReference>
<dbReference type="GO" id="GO:0016020">
    <property type="term" value="C:membrane"/>
    <property type="evidence" value="ECO:0007669"/>
    <property type="project" value="UniProtKB-SubCell"/>
</dbReference>
<gene>
    <name evidence="6" type="primary">tatC</name>
</gene>